<name>A0ABU1R2X0_9BACT</name>
<dbReference type="EMBL" id="JAVDTI010000003">
    <property type="protein sequence ID" value="MDR6806920.1"/>
    <property type="molecule type" value="Genomic_DNA"/>
</dbReference>
<evidence type="ECO:0000256" key="1">
    <source>
        <dbReference type="SAM" id="MobiDB-lite"/>
    </source>
</evidence>
<dbReference type="Proteomes" id="UP001264980">
    <property type="component" value="Unassembled WGS sequence"/>
</dbReference>
<proteinExistence type="predicted"/>
<protein>
    <submittedName>
        <fullName evidence="2">Uncharacterized protein</fullName>
    </submittedName>
</protein>
<accession>A0ABU1R2X0</accession>
<dbReference type="RefSeq" id="WP_309986486.1">
    <property type="nucleotide sequence ID" value="NZ_JAVDTI010000003.1"/>
</dbReference>
<comment type="caution">
    <text evidence="2">The sequence shown here is derived from an EMBL/GenBank/DDBJ whole genome shotgun (WGS) entry which is preliminary data.</text>
</comment>
<reference evidence="2 3" key="1">
    <citation type="submission" date="2023-07" db="EMBL/GenBank/DDBJ databases">
        <title>Sorghum-associated microbial communities from plants grown in Nebraska, USA.</title>
        <authorList>
            <person name="Schachtman D."/>
        </authorList>
    </citation>
    <scope>NUCLEOTIDE SEQUENCE [LARGE SCALE GENOMIC DNA]</scope>
    <source>
        <strain evidence="2 3">BE57</strain>
    </source>
</reference>
<organism evidence="2 3">
    <name type="scientific">Dyadobacter fermentans</name>
    <dbReference type="NCBI Taxonomy" id="94254"/>
    <lineage>
        <taxon>Bacteria</taxon>
        <taxon>Pseudomonadati</taxon>
        <taxon>Bacteroidota</taxon>
        <taxon>Cytophagia</taxon>
        <taxon>Cytophagales</taxon>
        <taxon>Spirosomataceae</taxon>
        <taxon>Dyadobacter</taxon>
    </lineage>
</organism>
<gene>
    <name evidence="2" type="ORF">J2W84_003968</name>
</gene>
<evidence type="ECO:0000313" key="2">
    <source>
        <dbReference type="EMBL" id="MDR6806920.1"/>
    </source>
</evidence>
<feature type="compositionally biased region" description="Basic and acidic residues" evidence="1">
    <location>
        <begin position="25"/>
        <end position="35"/>
    </location>
</feature>
<evidence type="ECO:0000313" key="3">
    <source>
        <dbReference type="Proteomes" id="UP001264980"/>
    </source>
</evidence>
<sequence length="43" mass="4623">MAKNQPTPAELPSKNGVAKASARRAVSDKNGDGRFRLQQNKQG</sequence>
<feature type="region of interest" description="Disordered" evidence="1">
    <location>
        <begin position="1"/>
        <end position="43"/>
    </location>
</feature>
<keyword evidence="3" id="KW-1185">Reference proteome</keyword>